<evidence type="ECO:0000256" key="1">
    <source>
        <dbReference type="ARBA" id="ARBA00004651"/>
    </source>
</evidence>
<keyword evidence="4 8" id="KW-0762">Sugar transport</keyword>
<feature type="transmembrane region" description="Helical" evidence="9">
    <location>
        <begin position="360"/>
        <end position="387"/>
    </location>
</feature>
<dbReference type="OrthoDB" id="1641940at2"/>
<evidence type="ECO:0000256" key="3">
    <source>
        <dbReference type="ARBA" id="ARBA00022475"/>
    </source>
</evidence>
<dbReference type="Proteomes" id="UP000298021">
    <property type="component" value="Unassembled WGS sequence"/>
</dbReference>
<dbReference type="InterPro" id="IPR004796">
    <property type="entry name" value="PTS_IIC_cello"/>
</dbReference>
<keyword evidence="3 8" id="KW-1003">Cell membrane</keyword>
<evidence type="ECO:0000259" key="10">
    <source>
        <dbReference type="PROSITE" id="PS51105"/>
    </source>
</evidence>
<evidence type="ECO:0000256" key="5">
    <source>
        <dbReference type="ARBA" id="ARBA00022692"/>
    </source>
</evidence>
<dbReference type="PIRSF" id="PIRSF006351">
    <property type="entry name" value="PTS_EIIC-Cellobiose"/>
    <property type="match status" value="1"/>
</dbReference>
<sequence>MNNFMAVFKERVAPKMDKVSRNIWISVLKDSILQTLPFILVSSLITCLSLFSNIFKWWPNLWGISNFTFGIVSIFVAFLIPFNMMERKKLAKQRIIAGFSSLGLFLLLTHPIMEKGNAIFQFSFFGAGGMFVAIICGIFSSLIMGFFGTFSFFKKDTAIPDFVTAWFDSMLPIGIVVGSGWLLVDVLKINVYQLIINFFSPLSGIIETLPGFVLVMFIYCLIYSMGISTWVLTPVTAPVYLAAIQANQTNGASNIVTGETIYSTYLWIGGVGCTLPLVLMMLNLAKSKRLKIMGKAFLVPSLFNINEPVVFGTIVWNPFLMIPMWIQGVVLPIIIWIALKTGLGQVPTKVFQMWYIPFPINTWINGGTIGSLILVIIIFVVSSVIWYPFFKAYDKQLLISEDNNNGK</sequence>
<dbReference type="PROSITE" id="PS51105">
    <property type="entry name" value="PTS_EIIC_TYPE_3"/>
    <property type="match status" value="1"/>
</dbReference>
<dbReference type="GO" id="GO:0005886">
    <property type="term" value="C:plasma membrane"/>
    <property type="evidence" value="ECO:0007669"/>
    <property type="project" value="UniProtKB-SubCell"/>
</dbReference>
<reference evidence="11 12" key="1">
    <citation type="submission" date="2018-10" db="EMBL/GenBank/DDBJ databases">
        <title>Lactobacillus sp. R7 and Lactobacillus sp. R19 isolated from fermented mustard green product of Taiwan.</title>
        <authorList>
            <person name="Lin S.-T."/>
        </authorList>
    </citation>
    <scope>NUCLEOTIDE SEQUENCE [LARGE SCALE GENOMIC DNA]</scope>
    <source>
        <strain evidence="11 12">BCRC 81127</strain>
    </source>
</reference>
<gene>
    <name evidence="11" type="ORF">EGT49_00635</name>
</gene>
<feature type="transmembrane region" description="Helical" evidence="9">
    <location>
        <begin position="189"/>
        <end position="206"/>
    </location>
</feature>
<comment type="caution">
    <text evidence="11">The sequence shown here is derived from an EMBL/GenBank/DDBJ whole genome shotgun (WGS) entry which is preliminary data.</text>
</comment>
<evidence type="ECO:0000256" key="8">
    <source>
        <dbReference type="PIRNR" id="PIRNR006351"/>
    </source>
</evidence>
<feature type="transmembrane region" description="Helical" evidence="9">
    <location>
        <begin position="119"/>
        <end position="150"/>
    </location>
</feature>
<keyword evidence="2 8" id="KW-0813">Transport</keyword>
<name>A0A4Z0JTI6_9LACO</name>
<evidence type="ECO:0000256" key="9">
    <source>
        <dbReference type="SAM" id="Phobius"/>
    </source>
</evidence>
<keyword evidence="12" id="KW-1185">Reference proteome</keyword>
<feature type="domain" description="PTS EIIC type-3" evidence="10">
    <location>
        <begin position="8"/>
        <end position="389"/>
    </location>
</feature>
<feature type="transmembrane region" description="Helical" evidence="9">
    <location>
        <begin position="297"/>
        <end position="316"/>
    </location>
</feature>
<dbReference type="PANTHER" id="PTHR33989:SF4">
    <property type="entry name" value="PTS SYSTEM N,N'-DIACETYLCHITOBIOSE-SPECIFIC EIIC COMPONENT"/>
    <property type="match status" value="1"/>
</dbReference>
<evidence type="ECO:0000256" key="4">
    <source>
        <dbReference type="ARBA" id="ARBA00022597"/>
    </source>
</evidence>
<keyword evidence="7 8" id="KW-0472">Membrane</keyword>
<comment type="function">
    <text evidence="8">The phosphoenolpyruvate-dependent sugar phosphotransferase system (PTS), a major carbohydrate active -transport system, catalyzes the phosphorylation of incoming sugar substrates concomitant with their translocation across the cell membrane.</text>
</comment>
<evidence type="ECO:0000256" key="2">
    <source>
        <dbReference type="ARBA" id="ARBA00022448"/>
    </source>
</evidence>
<dbReference type="AlphaFoldDB" id="A0A4Z0JTI6"/>
<evidence type="ECO:0000256" key="6">
    <source>
        <dbReference type="ARBA" id="ARBA00022989"/>
    </source>
</evidence>
<dbReference type="PANTHER" id="PTHR33989">
    <property type="match status" value="1"/>
</dbReference>
<dbReference type="GO" id="GO:0008982">
    <property type="term" value="F:protein-N(PI)-phosphohistidine-sugar phosphotransferase activity"/>
    <property type="evidence" value="ECO:0007669"/>
    <property type="project" value="UniProtKB-UniRule"/>
</dbReference>
<comment type="subcellular location">
    <subcellularLocation>
        <location evidence="1">Cell membrane</location>
        <topology evidence="1">Multi-pass membrane protein</topology>
    </subcellularLocation>
</comment>
<dbReference type="InterPro" id="IPR004501">
    <property type="entry name" value="PTS_EIIC_3"/>
</dbReference>
<protein>
    <recommendedName>
        <fullName evidence="8">Permease IIC component</fullName>
    </recommendedName>
</protein>
<evidence type="ECO:0000256" key="7">
    <source>
        <dbReference type="ARBA" id="ARBA00023136"/>
    </source>
</evidence>
<feature type="transmembrane region" description="Helical" evidence="9">
    <location>
        <begin position="95"/>
        <end position="113"/>
    </location>
</feature>
<feature type="transmembrane region" description="Helical" evidence="9">
    <location>
        <begin position="61"/>
        <end position="83"/>
    </location>
</feature>
<proteinExistence type="predicted"/>
<feature type="transmembrane region" description="Helical" evidence="9">
    <location>
        <begin position="322"/>
        <end position="339"/>
    </location>
</feature>
<feature type="transmembrane region" description="Helical" evidence="9">
    <location>
        <begin position="265"/>
        <end position="285"/>
    </location>
</feature>
<dbReference type="Pfam" id="PF02378">
    <property type="entry name" value="PTS_EIIC"/>
    <property type="match status" value="1"/>
</dbReference>
<dbReference type="EMBL" id="RKLY01000001">
    <property type="protein sequence ID" value="TGD25417.1"/>
    <property type="molecule type" value="Genomic_DNA"/>
</dbReference>
<keyword evidence="5 9" id="KW-0812">Transmembrane</keyword>
<dbReference type="GO" id="GO:1902815">
    <property type="term" value="P:N,N'-diacetylchitobiose import"/>
    <property type="evidence" value="ECO:0007669"/>
    <property type="project" value="TreeGrafter"/>
</dbReference>
<feature type="transmembrane region" description="Helical" evidence="9">
    <location>
        <begin position="162"/>
        <end position="183"/>
    </location>
</feature>
<feature type="transmembrane region" description="Helical" evidence="9">
    <location>
        <begin position="213"/>
        <end position="232"/>
    </location>
</feature>
<dbReference type="RefSeq" id="WP_135371028.1">
    <property type="nucleotide sequence ID" value="NZ_RKLY01000001.1"/>
</dbReference>
<dbReference type="InterPro" id="IPR003352">
    <property type="entry name" value="PTS_EIIC"/>
</dbReference>
<dbReference type="InterPro" id="IPR051088">
    <property type="entry name" value="PTS_Sugar-EIIC/EIIB"/>
</dbReference>
<evidence type="ECO:0000313" key="12">
    <source>
        <dbReference type="Proteomes" id="UP000298021"/>
    </source>
</evidence>
<keyword evidence="6 9" id="KW-1133">Transmembrane helix</keyword>
<organism evidence="11 12">
    <name type="scientific">Companilactobacillus suantsaicola</name>
    <dbReference type="NCBI Taxonomy" id="2487723"/>
    <lineage>
        <taxon>Bacteria</taxon>
        <taxon>Bacillati</taxon>
        <taxon>Bacillota</taxon>
        <taxon>Bacilli</taxon>
        <taxon>Lactobacillales</taxon>
        <taxon>Lactobacillaceae</taxon>
        <taxon>Companilactobacillus</taxon>
    </lineage>
</organism>
<accession>A0A4Z0JTI6</accession>
<dbReference type="GO" id="GO:0009401">
    <property type="term" value="P:phosphoenolpyruvate-dependent sugar phosphotransferase system"/>
    <property type="evidence" value="ECO:0007669"/>
    <property type="project" value="InterPro"/>
</dbReference>
<evidence type="ECO:0000313" key="11">
    <source>
        <dbReference type="EMBL" id="TGD25417.1"/>
    </source>
</evidence>